<evidence type="ECO:0000313" key="4">
    <source>
        <dbReference type="Proteomes" id="UP000256763"/>
    </source>
</evidence>
<evidence type="ECO:0000313" key="3">
    <source>
        <dbReference type="EMBL" id="RFA38659.1"/>
    </source>
</evidence>
<gene>
    <name evidence="3" type="ORF">CAL65_04840</name>
</gene>
<reference evidence="4" key="1">
    <citation type="submission" date="2017-05" db="EMBL/GenBank/DDBJ databases">
        <authorList>
            <person name="Sharma S."/>
            <person name="Sidhu C."/>
            <person name="Pinnaka A.K."/>
        </authorList>
    </citation>
    <scope>NUCLEOTIDE SEQUENCE [LARGE SCALE GENOMIC DNA]</scope>
    <source>
        <strain evidence="4">AK93</strain>
    </source>
</reference>
<dbReference type="EMBL" id="NFZW01000003">
    <property type="protein sequence ID" value="RFA38659.1"/>
    <property type="molecule type" value="Genomic_DNA"/>
</dbReference>
<dbReference type="Gene3D" id="1.50.10.10">
    <property type="match status" value="1"/>
</dbReference>
<dbReference type="OrthoDB" id="3902805at2"/>
<accession>A0A3E0X006</accession>
<name>A0A3E0X006_9GAMM</name>
<dbReference type="AlphaFoldDB" id="A0A3E0X006"/>
<dbReference type="Proteomes" id="UP000256763">
    <property type="component" value="Unassembled WGS sequence"/>
</dbReference>
<evidence type="ECO:0000259" key="2">
    <source>
        <dbReference type="Pfam" id="PF19291"/>
    </source>
</evidence>
<comment type="caution">
    <text evidence="3">The sequence shown here is derived from an EMBL/GenBank/DDBJ whole genome shotgun (WGS) entry which is preliminary data.</text>
</comment>
<dbReference type="InterPro" id="IPR008928">
    <property type="entry name" value="6-hairpin_glycosidase_sf"/>
</dbReference>
<evidence type="ECO:0000259" key="1">
    <source>
        <dbReference type="Pfam" id="PF00723"/>
    </source>
</evidence>
<dbReference type="InterPro" id="IPR045582">
    <property type="entry name" value="Trehalase-like_N"/>
</dbReference>
<organism evidence="3 4">
    <name type="scientific">Alkalilimnicola ehrlichii</name>
    <dbReference type="NCBI Taxonomy" id="351052"/>
    <lineage>
        <taxon>Bacteria</taxon>
        <taxon>Pseudomonadati</taxon>
        <taxon>Pseudomonadota</taxon>
        <taxon>Gammaproteobacteria</taxon>
        <taxon>Chromatiales</taxon>
        <taxon>Ectothiorhodospiraceae</taxon>
        <taxon>Alkalilimnicola</taxon>
    </lineage>
</organism>
<dbReference type="PANTHER" id="PTHR31616">
    <property type="entry name" value="TREHALASE"/>
    <property type="match status" value="1"/>
</dbReference>
<dbReference type="InterPro" id="IPR011613">
    <property type="entry name" value="GH15-like"/>
</dbReference>
<dbReference type="PANTHER" id="PTHR31616:SF0">
    <property type="entry name" value="GLUCAN 1,4-ALPHA-GLUCOSIDASE"/>
    <property type="match status" value="1"/>
</dbReference>
<keyword evidence="4" id="KW-1185">Reference proteome</keyword>
<feature type="domain" description="Trehalase-like N-terminal" evidence="2">
    <location>
        <begin position="2"/>
        <end position="110"/>
    </location>
</feature>
<feature type="domain" description="GH15-like" evidence="1">
    <location>
        <begin position="197"/>
        <end position="560"/>
    </location>
</feature>
<proteinExistence type="predicted"/>
<dbReference type="Pfam" id="PF00723">
    <property type="entry name" value="Glyco_hydro_15"/>
    <property type="match status" value="1"/>
</dbReference>
<sequence>MPHFSAPSLFAAILDGENGGHFSLTPKRRVRVERRYRGDTAVLETLFVCETGTVRLTDCMPINTDPEGCPIQPQRELLRLVEVLDGEIDLTVDFQPRPEYAARRAELVKRGRLGWQYRYGNRLLVLASDVALEPSADGRGLHAEVRAKAGQRLHFSVCFTEGDVATFPLLGEAAEERVAATCHWWERWSRICRYQGPYRAQVVRSAITLKLLDYALSGAVLAAPTASLPENIGGSRNWDYRFCWLRDAAFTYRSFMDLGYTDEASAFLEWLLHSTRLTWPELQVLYAAHGEIDIDETELKQFSGYRGSRPVRIGNGAQDQLQLDVYGEVVLAAYDYVLSGGRLDPFERRMVAGLGHTVCRLWRKADEGIWEIRDIPRHYTYSKLMCWVALDRLLQLHEKGQLSIPVAKFYRERAALEQAINARGFNASLNSFVGAFDGDQADGSLLLMARRGFLDARDPRMVGTYDFIERELGRNGLIYRYHTDYDPLPEGEGAFWACSFWAVDCLIEQGRMDEARERFEHVAGFANELGLMAEELEPDSGLFCGNFPQAYSHLALIDAAMGMERRRVGREET</sequence>
<protein>
    <submittedName>
        <fullName evidence="3">Uncharacterized protein</fullName>
    </submittedName>
</protein>
<dbReference type="GO" id="GO:0005975">
    <property type="term" value="P:carbohydrate metabolic process"/>
    <property type="evidence" value="ECO:0007669"/>
    <property type="project" value="InterPro"/>
</dbReference>
<dbReference type="GO" id="GO:0004553">
    <property type="term" value="F:hydrolase activity, hydrolyzing O-glycosyl compounds"/>
    <property type="evidence" value="ECO:0007669"/>
    <property type="project" value="UniProtKB-ARBA"/>
</dbReference>
<dbReference type="InterPro" id="IPR012341">
    <property type="entry name" value="6hp_glycosidase-like_sf"/>
</dbReference>
<dbReference type="SUPFAM" id="SSF48208">
    <property type="entry name" value="Six-hairpin glycosidases"/>
    <property type="match status" value="1"/>
</dbReference>
<dbReference type="Pfam" id="PF19291">
    <property type="entry name" value="TREH_N"/>
    <property type="match status" value="1"/>
</dbReference>